<accession>A0A3S5YA79</accession>
<dbReference type="Proteomes" id="UP001154400">
    <property type="component" value="Chromosome"/>
</dbReference>
<evidence type="ECO:0000256" key="1">
    <source>
        <dbReference type="SAM" id="MobiDB-lite"/>
    </source>
</evidence>
<dbReference type="AlphaFoldDB" id="A0A3S5YA79"/>
<proteinExistence type="predicted"/>
<name>A0A3S5YA79_RHOH1</name>
<evidence type="ECO:0000313" key="3">
    <source>
        <dbReference type="Proteomes" id="UP000006892"/>
    </source>
</evidence>
<feature type="compositionally biased region" description="Basic residues" evidence="1">
    <location>
        <begin position="101"/>
        <end position="115"/>
    </location>
</feature>
<feature type="region of interest" description="Disordered" evidence="1">
    <location>
        <begin position="145"/>
        <end position="164"/>
    </location>
</feature>
<protein>
    <submittedName>
        <fullName evidence="2">Uncharacterized protein</fullName>
    </submittedName>
</protein>
<gene>
    <name evidence="2" type="ORF">REQ_34541</name>
</gene>
<feature type="region of interest" description="Disordered" evidence="1">
    <location>
        <begin position="88"/>
        <end position="132"/>
    </location>
</feature>
<organism evidence="2">
    <name type="scientific">Rhodococcus hoagii (strain 103S)</name>
    <name type="common">Rhodococcus equi</name>
    <dbReference type="NCBI Taxonomy" id="685727"/>
    <lineage>
        <taxon>Bacteria</taxon>
        <taxon>Bacillati</taxon>
        <taxon>Actinomycetota</taxon>
        <taxon>Actinomycetes</taxon>
        <taxon>Mycobacteriales</taxon>
        <taxon>Nocardiaceae</taxon>
        <taxon>Prescottella</taxon>
    </lineage>
</organism>
<dbReference type="EMBL" id="FN563149">
    <property type="protein sequence ID" value="CBH49447.1"/>
    <property type="molecule type" value="Genomic_DNA"/>
</dbReference>
<evidence type="ECO:0000313" key="2">
    <source>
        <dbReference type="EMBL" id="CBH49447.1"/>
    </source>
</evidence>
<dbReference type="KEGG" id="req:REQ_34541"/>
<reference evidence="2" key="1">
    <citation type="journal article" date="2010" name="PLoS Genet.">
        <title>The genome of a pathogenic rhodococcus: cooptive virulence underpinned by key gene acquisitions.</title>
        <authorList>
            <person name="Letek M."/>
            <person name="Gonzalez P."/>
            <person name="Macarthur I."/>
            <person name="Rodriguez H."/>
            <person name="Freeman T.C."/>
            <person name="Valero-Rello A."/>
            <person name="Blanco M."/>
            <person name="Buckley T."/>
            <person name="Cherevach I."/>
            <person name="Fahey R."/>
            <person name="Hapeshi A."/>
            <person name="Holdstock J."/>
            <person name="Leadon D."/>
            <person name="Navas J."/>
            <person name="Ocampo A."/>
            <person name="Quail M.A."/>
            <person name="Sanders M."/>
            <person name="Scortti M.M."/>
            <person name="Prescott J.F."/>
            <person name="Fogarty U."/>
            <person name="Meijer W.G."/>
            <person name="Parkhill J."/>
            <person name="Bentley S.D."/>
            <person name="Vazquez-Boland J.A."/>
        </authorList>
    </citation>
    <scope>NUCLEOTIDE SEQUENCE [LARGE SCALE GENOMIC DNA]</scope>
    <source>
        <strain evidence="2 3">103S</strain>
    </source>
</reference>
<sequence>MGLCTATPALSRSIARSVAAKTSRTPATVLDGRRRVLVESRLGGCRNCRPSRSPGSARWTLHRRSGTGCSLGEIPRCSSRYQHPASDYRTYTTMPGPGRSPHSRLGRPSWSRRGRIAPSARDTGCRSTSRSSTCAVDRRAGIHCRARTGSPTGTAQAALRSRPL</sequence>